<feature type="region of interest" description="Disordered" evidence="4">
    <location>
        <begin position="231"/>
        <end position="252"/>
    </location>
</feature>
<evidence type="ECO:0000256" key="1">
    <source>
        <dbReference type="ARBA" id="ARBA00022723"/>
    </source>
</evidence>
<gene>
    <name evidence="5" type="ORF">ASPWEDRAFT_39091</name>
</gene>
<organism evidence="5 6">
    <name type="scientific">Aspergillus wentii DTO 134E9</name>
    <dbReference type="NCBI Taxonomy" id="1073089"/>
    <lineage>
        <taxon>Eukaryota</taxon>
        <taxon>Fungi</taxon>
        <taxon>Dikarya</taxon>
        <taxon>Ascomycota</taxon>
        <taxon>Pezizomycotina</taxon>
        <taxon>Eurotiomycetes</taxon>
        <taxon>Eurotiomycetidae</taxon>
        <taxon>Eurotiales</taxon>
        <taxon>Aspergillaceae</taxon>
        <taxon>Aspergillus</taxon>
        <taxon>Aspergillus subgen. Cremei</taxon>
    </lineage>
</organism>
<feature type="region of interest" description="Disordered" evidence="4">
    <location>
        <begin position="1"/>
        <end position="112"/>
    </location>
</feature>
<dbReference type="VEuPathDB" id="FungiDB:ASPWEDRAFT_39091"/>
<feature type="compositionally biased region" description="Polar residues" evidence="4">
    <location>
        <begin position="92"/>
        <end position="101"/>
    </location>
</feature>
<evidence type="ECO:0000313" key="6">
    <source>
        <dbReference type="Proteomes" id="UP000184383"/>
    </source>
</evidence>
<dbReference type="OrthoDB" id="2398441at2759"/>
<evidence type="ECO:0008006" key="7">
    <source>
        <dbReference type="Google" id="ProtNLM"/>
    </source>
</evidence>
<dbReference type="GO" id="GO:0008270">
    <property type="term" value="F:zinc ion binding"/>
    <property type="evidence" value="ECO:0007669"/>
    <property type="project" value="UniProtKB-KW"/>
</dbReference>
<dbReference type="GO" id="GO:0033768">
    <property type="term" value="C:SUMO-targeted ubiquitin ligase complex"/>
    <property type="evidence" value="ECO:0007669"/>
    <property type="project" value="TreeGrafter"/>
</dbReference>
<sequence length="334" mass="37278">MNDDSGVQFVGARSRKRPHQMSGSARNRSQSSFHNHDEASSSSNVTNDRQFRPSSPPMRYPGDGFDYRRPIMTSSPQVEDVIDLTNEPDSPENVQQESSNRGPPRHARPPRFGRNIMADVVDLEAEPEPTNGQEPPSSPDVQFVGSNVRPHAPTEDFIGSNLLHMLRFQRRPAAVSEEDVFRQEVARRARQLRRHQTHEVDTLWIGGGGLTINLDADGLIMEYPRTGYTPEARTQRSTYKPPSPPPEGFTRNAGEEDVVVCPNCEAELGTGDETKQQIWVAKPCGHVYCGECARHRSLSKAKKANQTTKPFAKCQVEDCGKPVSAPKSMFQIYL</sequence>
<evidence type="ECO:0000256" key="2">
    <source>
        <dbReference type="ARBA" id="ARBA00022771"/>
    </source>
</evidence>
<dbReference type="PANTHER" id="PTHR28042">
    <property type="entry name" value="E3 UBIQUITIN-PROTEIN LIGASE COMPLEX SLX5-SLX8 SUBUNIT SLX5"/>
    <property type="match status" value="1"/>
</dbReference>
<keyword evidence="3" id="KW-0862">Zinc</keyword>
<evidence type="ECO:0000256" key="4">
    <source>
        <dbReference type="SAM" id="MobiDB-lite"/>
    </source>
</evidence>
<feature type="compositionally biased region" description="Polar residues" evidence="4">
    <location>
        <begin position="21"/>
        <end position="33"/>
    </location>
</feature>
<dbReference type="GO" id="GO:0004842">
    <property type="term" value="F:ubiquitin-protein transferase activity"/>
    <property type="evidence" value="ECO:0007669"/>
    <property type="project" value="TreeGrafter"/>
</dbReference>
<dbReference type="STRING" id="1073089.A0A1L9RR19"/>
<dbReference type="RefSeq" id="XP_040691082.1">
    <property type="nucleotide sequence ID" value="XM_040835027.1"/>
</dbReference>
<dbReference type="EMBL" id="KV878211">
    <property type="protein sequence ID" value="OJJ37406.1"/>
    <property type="molecule type" value="Genomic_DNA"/>
</dbReference>
<keyword evidence="2" id="KW-0863">Zinc-finger</keyword>
<dbReference type="InterPro" id="IPR038886">
    <property type="entry name" value="E3_SLX5/Rfp1"/>
</dbReference>
<dbReference type="Proteomes" id="UP000184383">
    <property type="component" value="Unassembled WGS sequence"/>
</dbReference>
<name>A0A1L9RR19_ASPWE</name>
<dbReference type="GeneID" id="63750875"/>
<proteinExistence type="predicted"/>
<reference evidence="6" key="1">
    <citation type="journal article" date="2017" name="Genome Biol.">
        <title>Comparative genomics reveals high biological diversity and specific adaptations in the industrially and medically important fungal genus Aspergillus.</title>
        <authorList>
            <person name="de Vries R.P."/>
            <person name="Riley R."/>
            <person name="Wiebenga A."/>
            <person name="Aguilar-Osorio G."/>
            <person name="Amillis S."/>
            <person name="Uchima C.A."/>
            <person name="Anderluh G."/>
            <person name="Asadollahi M."/>
            <person name="Askin M."/>
            <person name="Barry K."/>
            <person name="Battaglia E."/>
            <person name="Bayram O."/>
            <person name="Benocci T."/>
            <person name="Braus-Stromeyer S.A."/>
            <person name="Caldana C."/>
            <person name="Canovas D."/>
            <person name="Cerqueira G.C."/>
            <person name="Chen F."/>
            <person name="Chen W."/>
            <person name="Choi C."/>
            <person name="Clum A."/>
            <person name="Dos Santos R.A."/>
            <person name="Damasio A.R."/>
            <person name="Diallinas G."/>
            <person name="Emri T."/>
            <person name="Fekete E."/>
            <person name="Flipphi M."/>
            <person name="Freyberg S."/>
            <person name="Gallo A."/>
            <person name="Gournas C."/>
            <person name="Habgood R."/>
            <person name="Hainaut M."/>
            <person name="Harispe M.L."/>
            <person name="Henrissat B."/>
            <person name="Hilden K.S."/>
            <person name="Hope R."/>
            <person name="Hossain A."/>
            <person name="Karabika E."/>
            <person name="Karaffa L."/>
            <person name="Karanyi Z."/>
            <person name="Krasevec N."/>
            <person name="Kuo A."/>
            <person name="Kusch H."/>
            <person name="LaButti K."/>
            <person name="Lagendijk E.L."/>
            <person name="Lapidus A."/>
            <person name="Levasseur A."/>
            <person name="Lindquist E."/>
            <person name="Lipzen A."/>
            <person name="Logrieco A.F."/>
            <person name="MacCabe A."/>
            <person name="Maekelae M.R."/>
            <person name="Malavazi I."/>
            <person name="Melin P."/>
            <person name="Meyer V."/>
            <person name="Mielnichuk N."/>
            <person name="Miskei M."/>
            <person name="Molnar A.P."/>
            <person name="Mule G."/>
            <person name="Ngan C.Y."/>
            <person name="Orejas M."/>
            <person name="Orosz E."/>
            <person name="Ouedraogo J.P."/>
            <person name="Overkamp K.M."/>
            <person name="Park H.-S."/>
            <person name="Perrone G."/>
            <person name="Piumi F."/>
            <person name="Punt P.J."/>
            <person name="Ram A.F."/>
            <person name="Ramon A."/>
            <person name="Rauscher S."/>
            <person name="Record E."/>
            <person name="Riano-Pachon D.M."/>
            <person name="Robert V."/>
            <person name="Roehrig J."/>
            <person name="Ruller R."/>
            <person name="Salamov A."/>
            <person name="Salih N.S."/>
            <person name="Samson R.A."/>
            <person name="Sandor E."/>
            <person name="Sanguinetti M."/>
            <person name="Schuetze T."/>
            <person name="Sepcic K."/>
            <person name="Shelest E."/>
            <person name="Sherlock G."/>
            <person name="Sophianopoulou V."/>
            <person name="Squina F.M."/>
            <person name="Sun H."/>
            <person name="Susca A."/>
            <person name="Todd R.B."/>
            <person name="Tsang A."/>
            <person name="Unkles S.E."/>
            <person name="van de Wiele N."/>
            <person name="van Rossen-Uffink D."/>
            <person name="Oliveira J.V."/>
            <person name="Vesth T.C."/>
            <person name="Visser J."/>
            <person name="Yu J.-H."/>
            <person name="Zhou M."/>
            <person name="Andersen M.R."/>
            <person name="Archer D.B."/>
            <person name="Baker S.E."/>
            <person name="Benoit I."/>
            <person name="Brakhage A.A."/>
            <person name="Braus G.H."/>
            <person name="Fischer R."/>
            <person name="Frisvad J.C."/>
            <person name="Goldman G.H."/>
            <person name="Houbraken J."/>
            <person name="Oakley B."/>
            <person name="Pocsi I."/>
            <person name="Scazzocchio C."/>
            <person name="Seiboth B."/>
            <person name="vanKuyk P.A."/>
            <person name="Wortman J."/>
            <person name="Dyer P.S."/>
            <person name="Grigoriev I.V."/>
        </authorList>
    </citation>
    <scope>NUCLEOTIDE SEQUENCE [LARGE SCALE GENOMIC DNA]</scope>
    <source>
        <strain evidence="6">DTO 134E9</strain>
    </source>
</reference>
<evidence type="ECO:0000256" key="3">
    <source>
        <dbReference type="ARBA" id="ARBA00022833"/>
    </source>
</evidence>
<dbReference type="PROSITE" id="PS00518">
    <property type="entry name" value="ZF_RING_1"/>
    <property type="match status" value="1"/>
</dbReference>
<dbReference type="InterPro" id="IPR017907">
    <property type="entry name" value="Znf_RING_CS"/>
</dbReference>
<keyword evidence="1" id="KW-0479">Metal-binding</keyword>
<protein>
    <recommendedName>
        <fullName evidence="7">RING-type domain-containing protein</fullName>
    </recommendedName>
</protein>
<keyword evidence="6" id="KW-1185">Reference proteome</keyword>
<dbReference type="AlphaFoldDB" id="A0A1L9RR19"/>
<dbReference type="PANTHER" id="PTHR28042:SF1">
    <property type="entry name" value="E3 UBIQUITIN-PROTEIN LIGASE COMPLEX SLX5-SLX8 SUBUNIT SLX5"/>
    <property type="match status" value="1"/>
</dbReference>
<accession>A0A1L9RR19</accession>
<evidence type="ECO:0000313" key="5">
    <source>
        <dbReference type="EMBL" id="OJJ37406.1"/>
    </source>
</evidence>